<evidence type="ECO:0000313" key="4">
    <source>
        <dbReference type="Proteomes" id="UP001152320"/>
    </source>
</evidence>
<accession>A0A9Q1BIC6</accession>
<evidence type="ECO:0000313" key="3">
    <source>
        <dbReference type="EMBL" id="KAJ8026884.1"/>
    </source>
</evidence>
<dbReference type="InterPro" id="IPR002591">
    <property type="entry name" value="Phosphodiest/P_Trfase"/>
</dbReference>
<feature type="chain" id="PRO_5040141665" evidence="2">
    <location>
        <begin position="22"/>
        <end position="470"/>
    </location>
</feature>
<evidence type="ECO:0000256" key="1">
    <source>
        <dbReference type="SAM" id="Phobius"/>
    </source>
</evidence>
<dbReference type="Pfam" id="PF01663">
    <property type="entry name" value="Phosphodiest"/>
    <property type="match status" value="1"/>
</dbReference>
<comment type="caution">
    <text evidence="3">The sequence shown here is derived from an EMBL/GenBank/DDBJ whole genome shotgun (WGS) entry which is preliminary data.</text>
</comment>
<feature type="signal peptide" evidence="2">
    <location>
        <begin position="1"/>
        <end position="21"/>
    </location>
</feature>
<dbReference type="PANTHER" id="PTHR10151">
    <property type="entry name" value="ECTONUCLEOTIDE PYROPHOSPHATASE/PHOSPHODIESTERASE"/>
    <property type="match status" value="1"/>
</dbReference>
<gene>
    <name evidence="3" type="ORF">HOLleu_31844</name>
</gene>
<proteinExistence type="predicted"/>
<dbReference type="CDD" id="cd16018">
    <property type="entry name" value="Enpp"/>
    <property type="match status" value="1"/>
</dbReference>
<dbReference type="EMBL" id="JAIZAY010000016">
    <property type="protein sequence ID" value="KAJ8026884.1"/>
    <property type="molecule type" value="Genomic_DNA"/>
</dbReference>
<keyword evidence="1" id="KW-0472">Membrane</keyword>
<evidence type="ECO:0000256" key="2">
    <source>
        <dbReference type="SAM" id="SignalP"/>
    </source>
</evidence>
<reference evidence="3" key="1">
    <citation type="submission" date="2021-10" db="EMBL/GenBank/DDBJ databases">
        <title>Tropical sea cucumber genome reveals ecological adaptation and Cuvierian tubules defense mechanism.</title>
        <authorList>
            <person name="Chen T."/>
        </authorList>
    </citation>
    <scope>NUCLEOTIDE SEQUENCE</scope>
    <source>
        <strain evidence="3">Nanhai2018</strain>
        <tissue evidence="3">Muscle</tissue>
    </source>
</reference>
<keyword evidence="2" id="KW-0732">Signal</keyword>
<dbReference type="AlphaFoldDB" id="A0A9Q1BIC6"/>
<keyword evidence="4" id="KW-1185">Reference proteome</keyword>
<keyword evidence="1" id="KW-0812">Transmembrane</keyword>
<dbReference type="OrthoDB" id="415411at2759"/>
<keyword evidence="1" id="KW-1133">Transmembrane helix</keyword>
<feature type="transmembrane region" description="Helical" evidence="1">
    <location>
        <begin position="418"/>
        <end position="439"/>
    </location>
</feature>
<dbReference type="GO" id="GO:0016787">
    <property type="term" value="F:hydrolase activity"/>
    <property type="evidence" value="ECO:0007669"/>
    <property type="project" value="UniProtKB-ARBA"/>
</dbReference>
<dbReference type="Gene3D" id="3.30.1360.180">
    <property type="match status" value="1"/>
</dbReference>
<dbReference type="InterPro" id="IPR017850">
    <property type="entry name" value="Alkaline_phosphatase_core_sf"/>
</dbReference>
<dbReference type="Gene3D" id="3.40.720.10">
    <property type="entry name" value="Alkaline Phosphatase, subunit A"/>
    <property type="match status" value="1"/>
</dbReference>
<dbReference type="SUPFAM" id="SSF53649">
    <property type="entry name" value="Alkaline phosphatase-like"/>
    <property type="match status" value="1"/>
</dbReference>
<dbReference type="Proteomes" id="UP001152320">
    <property type="component" value="Chromosome 16"/>
</dbReference>
<dbReference type="PANTHER" id="PTHR10151:SF120">
    <property type="entry name" value="BIS(5'-ADENOSYL)-TRIPHOSPHATASE"/>
    <property type="match status" value="1"/>
</dbReference>
<protein>
    <submittedName>
        <fullName evidence="3">Ectonucleotide pyrophosphatase/phosphodiesterase family member 5</fullName>
    </submittedName>
</protein>
<sequence length="470" mass="53503">MFPVHIYFILLVIFVWTTASAGEHMKGPLLLVVGMDSFRWDFLDRAETPNFDYLVENGVRAEHLVNVFPTKRAPNWYTIVTGLYPESHGIVNNHVYDPKIDPDEPVLAIVNRIEDPALWGNAEPIWITNQRQGGVSGVLNFPAAMTVAYDGMVANFTTNKYLNDTKNEERVDMIVELFARGAVNFGMIYYSDVDRACHKYGPESPKVVGVVEEMDDIVGYLVKKLKESNLYDVMNIMFVADHGQRNVYPKQTVFLNEYVDPSLYFGFQDSPVYSIFPHNVSQTQYIVNNLMRANNLTVYTKDTIPEKYHYRNNDRIPPILLMADRGWNVAQSNSEEPYWKKTIGEHGYGNDDPKMWPFFVARGPAFKKGHTNAEAFDTVDLYSIMCHIMKLEPAPHNGSLENVKHVLADYKTPKQPSVLRGFLAVFIIVVVIQTCILLATCSKLHRYKVQVTKLKSSAVEEEGLLDSPEL</sequence>
<organism evidence="3 4">
    <name type="scientific">Holothuria leucospilota</name>
    <name type="common">Black long sea cucumber</name>
    <name type="synonym">Mertensiothuria leucospilota</name>
    <dbReference type="NCBI Taxonomy" id="206669"/>
    <lineage>
        <taxon>Eukaryota</taxon>
        <taxon>Metazoa</taxon>
        <taxon>Echinodermata</taxon>
        <taxon>Eleutherozoa</taxon>
        <taxon>Echinozoa</taxon>
        <taxon>Holothuroidea</taxon>
        <taxon>Aspidochirotacea</taxon>
        <taxon>Aspidochirotida</taxon>
        <taxon>Holothuriidae</taxon>
        <taxon>Holothuria</taxon>
    </lineage>
</organism>
<name>A0A9Q1BIC6_HOLLE</name>